<organism evidence="3 6">
    <name type="scientific">Acinetobacter lwoffii</name>
    <dbReference type="NCBI Taxonomy" id="28090"/>
    <lineage>
        <taxon>Bacteria</taxon>
        <taxon>Pseudomonadati</taxon>
        <taxon>Pseudomonadota</taxon>
        <taxon>Gammaproteobacteria</taxon>
        <taxon>Moraxellales</taxon>
        <taxon>Moraxellaceae</taxon>
        <taxon>Acinetobacter</taxon>
    </lineage>
</organism>
<geneLocation type="plasmid" evidence="3 6">
    <name>unnamed3</name>
</geneLocation>
<evidence type="ECO:0000313" key="6">
    <source>
        <dbReference type="Proteomes" id="UP000509126"/>
    </source>
</evidence>
<reference evidence="1" key="5">
    <citation type="submission" date="2023-07" db="EMBL/GenBank/DDBJ databases">
        <title>Dynamics of blaOXA-23 gene transmission in Acinetobacter spp. from contaminated veterinary surfaces.</title>
        <authorList>
            <person name="Moreira Da Silva J."/>
            <person name="Menezes J."/>
            <person name="Fernandes L."/>
            <person name="Marques C."/>
            <person name="Amaral A."/>
            <person name="Timofte D."/>
            <person name="Pomba C."/>
        </authorList>
    </citation>
    <scope>NUCLEOTIDE SEQUENCE</scope>
    <source>
        <strain evidence="1">CMVB11Z4A1</strain>
    </source>
</reference>
<dbReference type="EMBL" id="CP054804">
    <property type="protein sequence ID" value="QKU23226.1"/>
    <property type="molecule type" value="Genomic_DNA"/>
</dbReference>
<dbReference type="EMBL" id="JAUUUS010000081">
    <property type="protein sequence ID" value="MDP1447482.1"/>
    <property type="molecule type" value="Genomic_DNA"/>
</dbReference>
<dbReference type="RefSeq" id="WP_004281965.1">
    <property type="nucleotide sequence ID" value="NZ_BBSQ01000066.1"/>
</dbReference>
<keyword evidence="3" id="KW-0614">Plasmid</keyword>
<protein>
    <submittedName>
        <fullName evidence="3">Uncharacterized protein</fullName>
    </submittedName>
</protein>
<dbReference type="Proteomes" id="UP000293391">
    <property type="component" value="Plasmid pAL_065-3"/>
</dbReference>
<evidence type="ECO:0000313" key="1">
    <source>
        <dbReference type="EMBL" id="MDP1447482.1"/>
    </source>
</evidence>
<reference evidence="4" key="1">
    <citation type="submission" date="2018-10" db="EMBL/GenBank/DDBJ databases">
        <authorList>
            <person name="D'Souza A.W."/>
            <person name="Potter R.F."/>
            <person name="Wallace M."/>
            <person name="Shupe A."/>
            <person name="Patel S."/>
            <person name="Sun S."/>
            <person name="Gul D."/>
            <person name="Kwon J.H."/>
            <person name="Andleeb S."/>
            <person name="Burnham C.-A.D."/>
            <person name="Dantas G."/>
        </authorList>
    </citation>
    <scope>NUCLEOTIDE SEQUENCE</scope>
    <source>
        <strain evidence="4">AL_065</strain>
        <plasmid evidence="4">pAL_065-3</plasmid>
    </source>
</reference>
<evidence type="ECO:0000313" key="4">
    <source>
        <dbReference type="EMBL" id="QXR09339.1"/>
    </source>
</evidence>
<geneLocation type="plasmid" evidence="4 5">
    <name>pAL_065-3</name>
</geneLocation>
<evidence type="ECO:0000313" key="5">
    <source>
        <dbReference type="Proteomes" id="UP000293391"/>
    </source>
</evidence>
<dbReference type="Proteomes" id="UP001242129">
    <property type="component" value="Unassembled WGS sequence"/>
</dbReference>
<dbReference type="Proteomes" id="UP001262767">
    <property type="component" value="Unassembled WGS sequence"/>
</dbReference>
<evidence type="ECO:0000313" key="3">
    <source>
        <dbReference type="EMBL" id="QKU23226.1"/>
    </source>
</evidence>
<reference evidence="2" key="6">
    <citation type="submission" date="2023-07" db="EMBL/GenBank/DDBJ databases">
        <title>Sorghum-associated microbial communities from plants grown in Nebraska, USA.</title>
        <authorList>
            <person name="Schachtman D."/>
        </authorList>
    </citation>
    <scope>NUCLEOTIDE SEQUENCE</scope>
    <source>
        <strain evidence="2">BE44</strain>
    </source>
</reference>
<gene>
    <name evidence="4" type="ORF">EVX74_017365</name>
    <name evidence="3" type="ORF">FOB19_17935</name>
    <name evidence="2" type="ORF">J2X86_002827</name>
    <name evidence="1" type="ORF">Q8G51_06585</name>
</gene>
<reference evidence="4" key="2">
    <citation type="journal article" date="2019" name="Nat. Commun.">
        <title>Spatiotemporal dynamics of multidrug resistant bacteria on intensive care unit surfaces.</title>
        <authorList>
            <person name="D'Souza A.W."/>
            <person name="Potter R.F."/>
            <person name="Wallace M."/>
            <person name="Shupe A."/>
            <person name="Patel S."/>
            <person name="Sun X."/>
            <person name="Gul D."/>
            <person name="Kwon J.H."/>
            <person name="Andleeb S."/>
            <person name="Burnham C.D."/>
            <person name="Dantas G."/>
        </authorList>
    </citation>
    <scope>NUCLEOTIDE SEQUENCE</scope>
    <source>
        <strain evidence="4">AL_065</strain>
    </source>
</reference>
<name>A0A1P8KHP2_ACILW</name>
<sequence length="57" mass="6094">MEKYSKILILSLFGFTGTVAIADESIPIEATAAAEAQQVALDYGNEKDKKSESSESP</sequence>
<accession>A0A1P8KHP2</accession>
<reference evidence="4" key="4">
    <citation type="submission" date="2021-06" db="EMBL/GenBank/DDBJ databases">
        <authorList>
            <person name="Diorio-Toth L."/>
        </authorList>
    </citation>
    <scope>NUCLEOTIDE SEQUENCE</scope>
    <source>
        <strain evidence="4">AL_065</strain>
        <plasmid evidence="4">pAL_065-3</plasmid>
    </source>
</reference>
<dbReference type="GeneID" id="69584597"/>
<dbReference type="EMBL" id="JAVDSC010000017">
    <property type="protein sequence ID" value="MDR6630764.1"/>
    <property type="molecule type" value="Genomic_DNA"/>
</dbReference>
<dbReference type="AlphaFoldDB" id="A0A1P8KHP2"/>
<evidence type="ECO:0000313" key="2">
    <source>
        <dbReference type="EMBL" id="MDR6630764.1"/>
    </source>
</evidence>
<dbReference type="EMBL" id="CP078047">
    <property type="protein sequence ID" value="QXR09339.1"/>
    <property type="molecule type" value="Genomic_DNA"/>
</dbReference>
<proteinExistence type="predicted"/>
<dbReference type="Proteomes" id="UP000509126">
    <property type="component" value="Plasmid unnamed3"/>
</dbReference>
<reference evidence="3 6" key="3">
    <citation type="submission" date="2019-11" db="EMBL/GenBank/DDBJ databases">
        <title>FDA dAtabase for Regulatory Grade micrObial Sequences (FDA-ARGOS): Supporting development and validation of Infectious Disease Dx tests.</title>
        <authorList>
            <person name="Patel R."/>
            <person name="Rucinski S."/>
            <person name="Tallon L."/>
            <person name="Sadzewicz L."/>
            <person name="Vavikolanu K."/>
            <person name="Mehta A."/>
            <person name="Aluvathingal J."/>
            <person name="Nadendla S."/>
            <person name="Nandy P."/>
            <person name="Geyer C."/>
            <person name="Yan Y."/>
            <person name="Sichtig H."/>
        </authorList>
    </citation>
    <scope>NUCLEOTIDE SEQUENCE [LARGE SCALE GENOMIC DNA]</scope>
    <source>
        <strain evidence="3 6">FDAARGOS_557</strain>
        <plasmid evidence="3 6">unnamed3</plasmid>
    </source>
</reference>